<dbReference type="Pfam" id="PF13306">
    <property type="entry name" value="LRR_5"/>
    <property type="match status" value="4"/>
</dbReference>
<reference evidence="1 2" key="1">
    <citation type="submission" date="2017-04" db="EMBL/GenBank/DDBJ databases">
        <title>Monoglobus pectinilyticus 14 draft genome.</title>
        <authorList>
            <person name="Kim C."/>
            <person name="Rosendale D.I."/>
            <person name="Kelly W.J."/>
            <person name="Tannock G.W."/>
            <person name="Patchett M.L."/>
            <person name="Jordens J.Z."/>
        </authorList>
    </citation>
    <scope>NUCLEOTIDE SEQUENCE [LARGE SCALE GENOMIC DNA]</scope>
    <source>
        <strain evidence="1 2">14</strain>
    </source>
</reference>
<accession>A0A2K9P2J8</accession>
<dbReference type="OrthoDB" id="2220137at2"/>
<dbReference type="RefSeq" id="WP_102365661.1">
    <property type="nucleotide sequence ID" value="NZ_CP020991.1"/>
</dbReference>
<dbReference type="AlphaFoldDB" id="A0A2K9P2J8"/>
<dbReference type="EMBL" id="CP020991">
    <property type="protein sequence ID" value="AUO19456.1"/>
    <property type="molecule type" value="Genomic_DNA"/>
</dbReference>
<proteinExistence type="predicted"/>
<gene>
    <name evidence="1" type="ORF">B9O19_01295</name>
</gene>
<dbReference type="InterPro" id="IPR026906">
    <property type="entry name" value="LRR_5"/>
</dbReference>
<dbReference type="InterPro" id="IPR053139">
    <property type="entry name" value="Surface_bspA-like"/>
</dbReference>
<dbReference type="PANTHER" id="PTHR45661">
    <property type="entry name" value="SURFACE ANTIGEN"/>
    <property type="match status" value="1"/>
</dbReference>
<organism evidence="1 2">
    <name type="scientific">Monoglobus pectinilyticus</name>
    <dbReference type="NCBI Taxonomy" id="1981510"/>
    <lineage>
        <taxon>Bacteria</taxon>
        <taxon>Bacillati</taxon>
        <taxon>Bacillota</taxon>
        <taxon>Clostridia</taxon>
        <taxon>Monoglobales</taxon>
        <taxon>Monoglobaceae</taxon>
        <taxon>Monoglobus</taxon>
    </lineage>
</organism>
<dbReference type="Gene3D" id="3.80.10.10">
    <property type="entry name" value="Ribonuclease Inhibitor"/>
    <property type="match status" value="3"/>
</dbReference>
<dbReference type="SUPFAM" id="SSF52058">
    <property type="entry name" value="L domain-like"/>
    <property type="match status" value="2"/>
</dbReference>
<dbReference type="Proteomes" id="UP000235589">
    <property type="component" value="Chromosome"/>
</dbReference>
<keyword evidence="2" id="KW-1185">Reference proteome</keyword>
<sequence length="646" mass="71087">MKKFIFLSLFATTIISIFSSVSYAYNVIPLDINFPEKRVIKVLHDDAESPSPTPTQGCTYLPIYGKYGVLSYEIRDGIVKILSCDESAAGEIDIPNEIEGYPVTELADWLFSYFKEISGIRIPANVSDIDKNVFFDCNGLNKIEVDELNRCFSSDNGVLFNKAKTKLIQYPVGKTDVEYTVPEGVTTIGDYSFFSCVNLNNIKMPRELKTIEKGAFKECTDLDNVEIPKGATYIGGQAFHGCGGLNQIVISETVTNIDMDAFNGCDNLTIYGIANSYAEKYANENGINFSALEEFIVENGVLIEYNGSGGDIVIPGDMRITSIGKYVFCNNQSITSVKIPDGIELIGDGAFMECTNLKSVSFPTNYFRIAPYAFGGAGFITLKYPKNCSGGNWAFYCCENLKEIIVEEGVTSLSTGLFDGCSSLKTVTLPSTCTFILPAFKNCDNLTEIILSDGIPKVLNGIFYKCSAIKKIYIPDSATEIESGAFTDCESLEAIVVPNSVTQIEENVITNCDKAVIYSEPDAYARKYAEANNIPWADIKTLNGGWNWETSIEKGEDKENTYICTAKNVSTGKKTGEFILAYYDEFGNMLGSEIKDLNRNSGEKETICITIPIGDMSKVKTIKAFVWDSLANMNAVSQYAECIINN</sequence>
<dbReference type="PANTHER" id="PTHR45661:SF3">
    <property type="entry name" value="IG-LIKE DOMAIN-CONTAINING PROTEIN"/>
    <property type="match status" value="1"/>
</dbReference>
<dbReference type="KEGG" id="mpec:B9O19_01295"/>
<protein>
    <submittedName>
        <fullName evidence="1">Leucine rich repeats-containing protein</fullName>
    </submittedName>
</protein>
<evidence type="ECO:0000313" key="2">
    <source>
        <dbReference type="Proteomes" id="UP000235589"/>
    </source>
</evidence>
<name>A0A2K9P2J8_9FIRM</name>
<evidence type="ECO:0000313" key="1">
    <source>
        <dbReference type="EMBL" id="AUO19456.1"/>
    </source>
</evidence>
<dbReference type="GeneID" id="98062695"/>
<dbReference type="InterPro" id="IPR032675">
    <property type="entry name" value="LRR_dom_sf"/>
</dbReference>